<dbReference type="AlphaFoldDB" id="A0A0R3QJD2"/>
<keyword evidence="6" id="KW-0472">Membrane</keyword>
<keyword evidence="3" id="KW-0677">Repeat</keyword>
<evidence type="ECO:0000256" key="3">
    <source>
        <dbReference type="ARBA" id="ARBA00022737"/>
    </source>
</evidence>
<proteinExistence type="predicted"/>
<dbReference type="SMART" id="SM00180">
    <property type="entry name" value="EGF_Lam"/>
    <property type="match status" value="4"/>
</dbReference>
<evidence type="ECO:0000259" key="7">
    <source>
        <dbReference type="PROSITE" id="PS50026"/>
    </source>
</evidence>
<evidence type="ECO:0000256" key="1">
    <source>
        <dbReference type="ARBA" id="ARBA00022536"/>
    </source>
</evidence>
<feature type="domain" description="EGF-like" evidence="7">
    <location>
        <begin position="39"/>
        <end position="75"/>
    </location>
</feature>
<organism evidence="10">
    <name type="scientific">Brugia timori</name>
    <dbReference type="NCBI Taxonomy" id="42155"/>
    <lineage>
        <taxon>Eukaryota</taxon>
        <taxon>Metazoa</taxon>
        <taxon>Ecdysozoa</taxon>
        <taxon>Nematoda</taxon>
        <taxon>Chromadorea</taxon>
        <taxon>Rhabditida</taxon>
        <taxon>Spirurina</taxon>
        <taxon>Spiruromorpha</taxon>
        <taxon>Filarioidea</taxon>
        <taxon>Onchocercidae</taxon>
        <taxon>Brugia</taxon>
    </lineage>
</organism>
<dbReference type="InterPro" id="IPR042635">
    <property type="entry name" value="MEGF10/SREC1/2-like"/>
</dbReference>
<keyword evidence="6" id="KW-1133">Transmembrane helix</keyword>
<dbReference type="Gene3D" id="2.10.25.10">
    <property type="entry name" value="Laminin"/>
    <property type="match status" value="1"/>
</dbReference>
<gene>
    <name evidence="8" type="ORF">BTMF_LOCUS5764</name>
</gene>
<keyword evidence="6" id="KW-0812">Transmembrane</keyword>
<sequence>MNHCNCAESAECDSIDGSCQCYHGFTGARCDLECPTGKWGMNCSQTCNKCKNKGECDPIDGECHCAPGFMGEKCELTCGMDQWGADCLNECRCASDRKLCNPVNGICHCAAGLMGDLCNQYCPEGSWGPDCVFRCSCEMENSRCQATTGDCVCHPGFTGPKCDQICPEGFWGEQCAHVCDCGEDICNPVIGCCKKNDLSCDPTKLKHLPKERTTVVIMSSIVSGLYVIMIILLILVFYYRRKYVKERGPTIPTITYHPTVTNSEPISTKNGFNNPLYRKSAGIATNDQLAGKNNKFEHLANKEQSDRLQNDYAKFDDFYAEIDPSFDNGKNLENSIKGVYDYGIIKEQLNYKVTTTKSSLE</sequence>
<feature type="transmembrane region" description="Helical" evidence="6">
    <location>
        <begin position="215"/>
        <end position="239"/>
    </location>
</feature>
<dbReference type="STRING" id="42155.A0A0R3QJD2"/>
<dbReference type="CDD" id="cd00055">
    <property type="entry name" value="EGF_Lam"/>
    <property type="match status" value="2"/>
</dbReference>
<evidence type="ECO:0000313" key="10">
    <source>
        <dbReference type="WBParaSite" id="BTMF_0000746601-mRNA-1"/>
    </source>
</evidence>
<dbReference type="PANTHER" id="PTHR24043">
    <property type="entry name" value="SCAVENGER RECEPTOR CLASS F"/>
    <property type="match status" value="1"/>
</dbReference>
<dbReference type="PROSITE" id="PS00022">
    <property type="entry name" value="EGF_1"/>
    <property type="match status" value="2"/>
</dbReference>
<comment type="caution">
    <text evidence="5">Lacks conserved residue(s) required for the propagation of feature annotation.</text>
</comment>
<dbReference type="PROSITE" id="PS50026">
    <property type="entry name" value="EGF_3"/>
    <property type="match status" value="1"/>
</dbReference>
<evidence type="ECO:0000313" key="9">
    <source>
        <dbReference type="Proteomes" id="UP000280834"/>
    </source>
</evidence>
<evidence type="ECO:0000256" key="4">
    <source>
        <dbReference type="ARBA" id="ARBA00023157"/>
    </source>
</evidence>
<dbReference type="SMART" id="SM00181">
    <property type="entry name" value="EGF"/>
    <property type="match status" value="4"/>
</dbReference>
<reference evidence="8 9" key="2">
    <citation type="submission" date="2018-11" db="EMBL/GenBank/DDBJ databases">
        <authorList>
            <consortium name="Pathogen Informatics"/>
        </authorList>
    </citation>
    <scope>NUCLEOTIDE SEQUENCE [LARGE SCALE GENOMIC DNA]</scope>
</reference>
<dbReference type="PRINTS" id="PR00011">
    <property type="entry name" value="EGFLAMININ"/>
</dbReference>
<dbReference type="InterPro" id="IPR000742">
    <property type="entry name" value="EGF"/>
</dbReference>
<keyword evidence="4 5" id="KW-1015">Disulfide bond</keyword>
<accession>A0A0R3QJD2</accession>
<evidence type="ECO:0000256" key="5">
    <source>
        <dbReference type="PROSITE-ProRule" id="PRU00076"/>
    </source>
</evidence>
<dbReference type="FunFam" id="2.170.300.10:FF:000041">
    <property type="entry name" value="Tyrosine protein kinase receptor tie-1, putative"/>
    <property type="match status" value="1"/>
</dbReference>
<dbReference type="GO" id="GO:0005044">
    <property type="term" value="F:scavenger receptor activity"/>
    <property type="evidence" value="ECO:0007669"/>
    <property type="project" value="InterPro"/>
</dbReference>
<dbReference type="Gene3D" id="2.170.300.10">
    <property type="entry name" value="Tie2 ligand-binding domain superfamily"/>
    <property type="match status" value="1"/>
</dbReference>
<name>A0A0R3QJD2_9BILA</name>
<dbReference type="PANTHER" id="PTHR24043:SF8">
    <property type="entry name" value="EGF-LIKE DOMAIN-CONTAINING PROTEIN"/>
    <property type="match status" value="1"/>
</dbReference>
<dbReference type="Pfam" id="PF00053">
    <property type="entry name" value="EGF_laminin"/>
    <property type="match status" value="3"/>
</dbReference>
<feature type="disulfide bond" evidence="5">
    <location>
        <begin position="65"/>
        <end position="74"/>
    </location>
</feature>
<dbReference type="Proteomes" id="UP000280834">
    <property type="component" value="Unassembled WGS sequence"/>
</dbReference>
<evidence type="ECO:0000256" key="6">
    <source>
        <dbReference type="SAM" id="Phobius"/>
    </source>
</evidence>
<evidence type="ECO:0000256" key="2">
    <source>
        <dbReference type="ARBA" id="ARBA00022729"/>
    </source>
</evidence>
<dbReference type="WBParaSite" id="BTMF_0000746601-mRNA-1">
    <property type="protein sequence ID" value="BTMF_0000746601-mRNA-1"/>
    <property type="gene ID" value="BTMF_0000746601"/>
</dbReference>
<keyword evidence="1 5" id="KW-0245">EGF-like domain</keyword>
<dbReference type="EMBL" id="UZAG01015421">
    <property type="protein sequence ID" value="VDO20027.1"/>
    <property type="molecule type" value="Genomic_DNA"/>
</dbReference>
<dbReference type="InterPro" id="IPR002049">
    <property type="entry name" value="LE_dom"/>
</dbReference>
<keyword evidence="9" id="KW-1185">Reference proteome</keyword>
<keyword evidence="2" id="KW-0732">Signal</keyword>
<reference evidence="10" key="1">
    <citation type="submission" date="2017-02" db="UniProtKB">
        <authorList>
            <consortium name="WormBaseParasite"/>
        </authorList>
    </citation>
    <scope>IDENTIFICATION</scope>
</reference>
<evidence type="ECO:0000313" key="8">
    <source>
        <dbReference type="EMBL" id="VDO20027.1"/>
    </source>
</evidence>
<protein>
    <submittedName>
        <fullName evidence="10">EGF-like domain-containing protein</fullName>
    </submittedName>
</protein>